<name>A0ABX0LTV4_9BURK</name>
<dbReference type="InterPro" id="IPR036856">
    <property type="entry name" value="Ald_Oxase/Xan_DH_a/b_sf"/>
</dbReference>
<proteinExistence type="predicted"/>
<keyword evidence="3" id="KW-1185">Reference proteome</keyword>
<evidence type="ECO:0000259" key="1">
    <source>
        <dbReference type="SMART" id="SM01008"/>
    </source>
</evidence>
<dbReference type="InterPro" id="IPR037165">
    <property type="entry name" value="AldOxase/xan_DH_Mopterin-bd_sf"/>
</dbReference>
<dbReference type="Proteomes" id="UP000785613">
    <property type="component" value="Unassembled WGS sequence"/>
</dbReference>
<dbReference type="InterPro" id="IPR008274">
    <property type="entry name" value="AldOxase/xan_DH_MoCoBD1"/>
</dbReference>
<dbReference type="InterPro" id="IPR000674">
    <property type="entry name" value="Ald_Oxase/Xan_DH_a/b"/>
</dbReference>
<organism evidence="2 3">
    <name type="scientific">Massilia rubra</name>
    <dbReference type="NCBI Taxonomy" id="2607910"/>
    <lineage>
        <taxon>Bacteria</taxon>
        <taxon>Pseudomonadati</taxon>
        <taxon>Pseudomonadota</taxon>
        <taxon>Betaproteobacteria</taxon>
        <taxon>Burkholderiales</taxon>
        <taxon>Oxalobacteraceae</taxon>
        <taxon>Telluria group</taxon>
        <taxon>Massilia</taxon>
    </lineage>
</organism>
<dbReference type="Gene3D" id="3.90.1170.50">
    <property type="entry name" value="Aldehyde oxidase/xanthine dehydrogenase, a/b hammerhead"/>
    <property type="match status" value="1"/>
</dbReference>
<dbReference type="PANTHER" id="PTHR45444:SF3">
    <property type="entry name" value="XANTHINE DEHYDROGENASE"/>
    <property type="match status" value="1"/>
</dbReference>
<dbReference type="Gene3D" id="3.30.365.10">
    <property type="entry name" value="Aldehyde oxidase/xanthine dehydrogenase, molybdopterin binding domain"/>
    <property type="match status" value="4"/>
</dbReference>
<dbReference type="SUPFAM" id="SSF56003">
    <property type="entry name" value="Molybdenum cofactor-binding domain"/>
    <property type="match status" value="1"/>
</dbReference>
<dbReference type="RefSeq" id="WP_167226480.1">
    <property type="nucleotide sequence ID" value="NZ_VUYU01000010.1"/>
</dbReference>
<dbReference type="EMBL" id="VUYU01000010">
    <property type="protein sequence ID" value="NHZ35317.1"/>
    <property type="molecule type" value="Genomic_DNA"/>
</dbReference>
<dbReference type="PANTHER" id="PTHR45444">
    <property type="entry name" value="XANTHINE DEHYDROGENASE"/>
    <property type="match status" value="1"/>
</dbReference>
<evidence type="ECO:0000313" key="3">
    <source>
        <dbReference type="Proteomes" id="UP000785613"/>
    </source>
</evidence>
<dbReference type="Pfam" id="PF02738">
    <property type="entry name" value="MoCoBD_1"/>
    <property type="match status" value="1"/>
</dbReference>
<keyword evidence="2" id="KW-0560">Oxidoreductase</keyword>
<reference evidence="2 3" key="1">
    <citation type="submission" date="2019-09" db="EMBL/GenBank/DDBJ databases">
        <title>Taxonomy of Antarctic Massilia spp.: description of Massilia rubra sp. nov., Massilia aquatica sp. nov., Massilia mucilaginosa sp. nov., Massilia frigida sp. nov. isolated from streams, lakes and regoliths.</title>
        <authorList>
            <person name="Holochova P."/>
            <person name="Sedlacek I."/>
            <person name="Kralova S."/>
            <person name="Maslanova I."/>
            <person name="Busse H.-J."/>
            <person name="Stankova E."/>
            <person name="Vrbovska V."/>
            <person name="Kovarovic V."/>
            <person name="Bartak M."/>
            <person name="Svec P."/>
            <person name="Pantucek R."/>
        </authorList>
    </citation>
    <scope>NUCLEOTIDE SEQUENCE [LARGE SCALE GENOMIC DNA]</scope>
    <source>
        <strain evidence="2 3">CCM 8692</strain>
    </source>
</reference>
<protein>
    <submittedName>
        <fullName evidence="2">Xanthine dehydrogenase molybdopterin binding subunit</fullName>
        <ecNumber evidence="2">1.17.1.4</ecNumber>
    </submittedName>
</protein>
<gene>
    <name evidence="2" type="primary">xdhB</name>
    <name evidence="2" type="ORF">F0185_17255</name>
</gene>
<dbReference type="GO" id="GO:0004854">
    <property type="term" value="F:xanthine dehydrogenase activity"/>
    <property type="evidence" value="ECO:0007669"/>
    <property type="project" value="UniProtKB-EC"/>
</dbReference>
<feature type="domain" description="Aldehyde oxidase/xanthine dehydrogenase a/b hammerhead" evidence="1">
    <location>
        <begin position="31"/>
        <end position="138"/>
    </location>
</feature>
<dbReference type="InterPro" id="IPR014309">
    <property type="entry name" value="Xanthine_DH_Mopterin-bd_su"/>
</dbReference>
<dbReference type="Pfam" id="PF01315">
    <property type="entry name" value="Ald_Xan_dh_C"/>
    <property type="match status" value="1"/>
</dbReference>
<dbReference type="Pfam" id="PF20256">
    <property type="entry name" value="MoCoBD_2"/>
    <property type="match status" value="1"/>
</dbReference>
<evidence type="ECO:0000313" key="2">
    <source>
        <dbReference type="EMBL" id="NHZ35317.1"/>
    </source>
</evidence>
<sequence>MNDAATPALKAAAWTGVGVSRAHESAALHVLGQATYTDDIPEVQGTLHAALGLSSKAHANISAIDLAAVRASVGVVAVLTVADIPGTNDCGPIIHDDPILADGLVMYVGQPIFIVVADTHDHARRAARLGQVTYEELPAILTPQAARAAQSYVLPPMRLARGDYQAAFEKAPRSVKGELYVGGQEQFYLEGQISYAIPKEDKGMLVLCSTQHPSEMQHVVAHALGLHSHNIVVECRRMGGGFGGKESQSALWAAASAIAASKLKLPVKLRADRDDDMLVTGKRHCFHYEYEVGYDDDGRILAAKVDMVTRAGYSADLSGPVATRAVCHFDNTYYLSDVDIRAACGKTNTQSNTAFRGFGGPQGAIAIEYVIDDIARELGRDALDIRRINFYGRDDRNVTPYGQVVVDNVIDALSFELEQTSDYRARRAAIAAFNAASPVLKKGLALTPVKFGIAFNVTHLNQAGALVHVYVDGSIIVNHGGTEMGQGINTKVMQVVAHELGVDLVNVRATATDTSKVANTSATAASTGADLNGKAAQDAARQIRERLAGYAVKLYGGEAGEVVFANDTVFVNGHEVAFPVLVQKAYLARVQLWSDGFYATPGLHWDPKTMNGRPFSYYAYGAAVAEVVVDTLTGEWKLLRADALYDAGKSLNPAIDIGQVEGAFIQGMGWLTTEELWWNPAGKLMTHAPSTYKIPGVSDCPEDFRVRLFDNRNVEDSIHRSKAVGEPPLLLPFSVFFAIRDAVSSVGGHKVNPPLNAPATSEEILKSISAVEAALKAA</sequence>
<comment type="caution">
    <text evidence="2">The sequence shown here is derived from an EMBL/GenBank/DDBJ whole genome shotgun (WGS) entry which is preliminary data.</text>
</comment>
<dbReference type="SUPFAM" id="SSF54665">
    <property type="entry name" value="CO dehydrogenase molybdoprotein N-domain-like"/>
    <property type="match status" value="1"/>
</dbReference>
<dbReference type="EC" id="1.17.1.4" evidence="2"/>
<dbReference type="InterPro" id="IPR016208">
    <property type="entry name" value="Ald_Oxase/xanthine_DH-like"/>
</dbReference>
<dbReference type="NCBIfam" id="TIGR02965">
    <property type="entry name" value="xanthine_xdhB"/>
    <property type="match status" value="1"/>
</dbReference>
<accession>A0ABX0LTV4</accession>
<dbReference type="InterPro" id="IPR046867">
    <property type="entry name" value="AldOxase/xan_DH_MoCoBD2"/>
</dbReference>
<dbReference type="SMART" id="SM01008">
    <property type="entry name" value="Ald_Xan_dh_C"/>
    <property type="match status" value="1"/>
</dbReference>